<comment type="caution">
    <text evidence="1">The sequence shown here is derived from an EMBL/GenBank/DDBJ whole genome shotgun (WGS) entry which is preliminary data.</text>
</comment>
<evidence type="ECO:0000313" key="1">
    <source>
        <dbReference type="EMBL" id="TBO34374.1"/>
    </source>
</evidence>
<accession>A0A4Q9H5Y8</accession>
<dbReference type="Gene3D" id="3.40.630.30">
    <property type="match status" value="1"/>
</dbReference>
<reference evidence="1 2" key="1">
    <citation type="submission" date="2019-02" db="EMBL/GenBank/DDBJ databases">
        <title>Aquabacterium sp. strain KMB7.</title>
        <authorList>
            <person name="Chen W.-M."/>
        </authorList>
    </citation>
    <scope>NUCLEOTIDE SEQUENCE [LARGE SCALE GENOMIC DNA]</scope>
    <source>
        <strain evidence="1 2">KMB7</strain>
    </source>
</reference>
<dbReference type="InterPro" id="IPR016181">
    <property type="entry name" value="Acyl_CoA_acyltransferase"/>
</dbReference>
<dbReference type="RefSeq" id="WP_130966323.1">
    <property type="nucleotide sequence ID" value="NZ_SIXI01000001.1"/>
</dbReference>
<dbReference type="SUPFAM" id="SSF55729">
    <property type="entry name" value="Acyl-CoA N-acyltransferases (Nat)"/>
    <property type="match status" value="1"/>
</dbReference>
<gene>
    <name evidence="1" type="ORF">EYS42_02850</name>
</gene>
<dbReference type="AlphaFoldDB" id="A0A4Q9H5Y8"/>
<keyword evidence="2" id="KW-1185">Reference proteome</keyword>
<sequence>MPCAPTFRFVRHRADPGAHPPLWDTLVAQARNGTFLMRRSYMDYHADRFDDASWLVFNEDRLVAALPAHQEQRAEGSVLISHGGLTFGGLVLHSSLGAADTHALVAQLRDHLQQQGIRQLIYKPVPHILHRLPSEDDVHALHLLGARCTRMDLCHTVDLARRPALSKGRKHALSKARREGVEVRTGQPLAAFWAVLNEVLHTHHNTRPVHSLAEMQGLMQAHREIRLVTAHAGPAPEAPVLAGAVVYDYDGTVHTQYMASSEAGRQCGALDAVIASLIESAGPSHRWLSFGASTEQQGLVLNAGLAAQKEMFGARSTTLHTYTLDL</sequence>
<organism evidence="1 2">
    <name type="scientific">Aquabacterium lacunae</name>
    <dbReference type="NCBI Taxonomy" id="2528630"/>
    <lineage>
        <taxon>Bacteria</taxon>
        <taxon>Pseudomonadati</taxon>
        <taxon>Pseudomonadota</taxon>
        <taxon>Betaproteobacteria</taxon>
        <taxon>Burkholderiales</taxon>
        <taxon>Aquabacterium</taxon>
    </lineage>
</organism>
<proteinExistence type="predicted"/>
<evidence type="ECO:0000313" key="2">
    <source>
        <dbReference type="Proteomes" id="UP000292120"/>
    </source>
</evidence>
<dbReference type="GO" id="GO:0016740">
    <property type="term" value="F:transferase activity"/>
    <property type="evidence" value="ECO:0007669"/>
    <property type="project" value="UniProtKB-KW"/>
</dbReference>
<keyword evidence="1" id="KW-0808">Transferase</keyword>
<protein>
    <submittedName>
        <fullName evidence="1">GNAT family N-acetyltransferase</fullName>
    </submittedName>
</protein>
<dbReference type="EMBL" id="SIXI01000001">
    <property type="protein sequence ID" value="TBO34374.1"/>
    <property type="molecule type" value="Genomic_DNA"/>
</dbReference>
<name>A0A4Q9H5Y8_9BURK</name>
<dbReference type="OrthoDB" id="9808687at2"/>
<dbReference type="Proteomes" id="UP000292120">
    <property type="component" value="Unassembled WGS sequence"/>
</dbReference>